<sequence length="512" mass="56975">MKFHLVPCERTMQQGKVVTETSPLLQNPSIGQATQAIARKAISFEERLIEAEIDTGEIEDTFSWRKLWKYTGPGLLMSIAYLDPGNLEADLQSGAVAGYSLLWLLLTAHIAGQLIQCLSVRLGVVTGKHLAQLIRQYYPRPVSIAFWLITEIAIIGADIQEIVGTAIALKIIFRIPLWVGTLLTAMDTFTFITLQSYGVRKLEALFAVLIGTMAICFWIEMFMSNPDVGEIIKGTLIPVVPRKAFIEAVAIIGAFIMPHNLYLHSSLVMTRRTNNASNSKIKEANFYFSLESGIALFFSYLINMAIVTVFAEVFYSPSEDKPLPGLYDAADVLTNTLGSASRYLWALGLLAAGSSSTITGTLTGQYVIEGFFGKIFKKPWHRLLITRSIALVPSMFVAVFSVNDFDNMGEILNVLQSLCLPTALIPLMKLTSSKSVMGKNFKTNNFWKYISWIIASVIIGTNLILFLEQLNKMRNSFLGYMCGGIYFIFIIYIIFLPIKVTRDPLKIDSISN</sequence>
<evidence type="ECO:0000313" key="9">
    <source>
        <dbReference type="Proteomes" id="UP000247702"/>
    </source>
</evidence>
<dbReference type="EMBL" id="BLAL01000027">
    <property type="protein sequence ID" value="GES76900.1"/>
    <property type="molecule type" value="Genomic_DNA"/>
</dbReference>
<evidence type="ECO:0000256" key="5">
    <source>
        <dbReference type="ARBA" id="ARBA00023136"/>
    </source>
</evidence>
<dbReference type="STRING" id="94130.A0A2Z6QIW9"/>
<keyword evidence="3 6" id="KW-0812">Transmembrane</keyword>
<keyword evidence="9" id="KW-1185">Reference proteome</keyword>
<dbReference type="Proteomes" id="UP000615446">
    <property type="component" value="Unassembled WGS sequence"/>
</dbReference>
<feature type="transmembrane region" description="Helical" evidence="6">
    <location>
        <begin position="175"/>
        <end position="192"/>
    </location>
</feature>
<dbReference type="PANTHER" id="PTHR11706:SF33">
    <property type="entry name" value="NATURAL RESISTANCE-ASSOCIATED MACROPHAGE PROTEIN 2"/>
    <property type="match status" value="1"/>
</dbReference>
<comment type="subcellular location">
    <subcellularLocation>
        <location evidence="1">Membrane</location>
        <topology evidence="1">Multi-pass membrane protein</topology>
    </subcellularLocation>
</comment>
<dbReference type="GO" id="GO:0005886">
    <property type="term" value="C:plasma membrane"/>
    <property type="evidence" value="ECO:0007669"/>
    <property type="project" value="TreeGrafter"/>
</dbReference>
<keyword evidence="4 6" id="KW-1133">Transmembrane helix</keyword>
<dbReference type="Proteomes" id="UP000247702">
    <property type="component" value="Unassembled WGS sequence"/>
</dbReference>
<dbReference type="NCBIfam" id="NF037982">
    <property type="entry name" value="Nramp_1"/>
    <property type="match status" value="1"/>
</dbReference>
<dbReference type="PRINTS" id="PR00447">
    <property type="entry name" value="NATRESASSCMP"/>
</dbReference>
<evidence type="ECO:0000256" key="6">
    <source>
        <dbReference type="SAM" id="Phobius"/>
    </source>
</evidence>
<feature type="transmembrane region" description="Helical" evidence="6">
    <location>
        <begin position="284"/>
        <end position="311"/>
    </location>
</feature>
<feature type="transmembrane region" description="Helical" evidence="6">
    <location>
        <begin position="449"/>
        <end position="466"/>
    </location>
</feature>
<feature type="transmembrane region" description="Helical" evidence="6">
    <location>
        <begin position="244"/>
        <end position="263"/>
    </location>
</feature>
<proteinExistence type="predicted"/>
<name>A0A2Z6QIW9_9GLOM</name>
<accession>A0A2Z6QIW9</accession>
<evidence type="ECO:0000313" key="8">
    <source>
        <dbReference type="EMBL" id="GES76900.1"/>
    </source>
</evidence>
<evidence type="ECO:0000256" key="1">
    <source>
        <dbReference type="ARBA" id="ARBA00004141"/>
    </source>
</evidence>
<dbReference type="AlphaFoldDB" id="A0A2Z6QIW9"/>
<evidence type="ECO:0000256" key="3">
    <source>
        <dbReference type="ARBA" id="ARBA00022692"/>
    </source>
</evidence>
<evidence type="ECO:0000256" key="2">
    <source>
        <dbReference type="ARBA" id="ARBA00022448"/>
    </source>
</evidence>
<comment type="caution">
    <text evidence="7">The sequence shown here is derived from an EMBL/GenBank/DDBJ whole genome shotgun (WGS) entry which is preliminary data.</text>
</comment>
<feature type="transmembrane region" description="Helical" evidence="6">
    <location>
        <begin position="204"/>
        <end position="224"/>
    </location>
</feature>
<keyword evidence="5 6" id="KW-0472">Membrane</keyword>
<dbReference type="NCBIfam" id="TIGR01197">
    <property type="entry name" value="nramp"/>
    <property type="match status" value="1"/>
</dbReference>
<dbReference type="GO" id="GO:0005384">
    <property type="term" value="F:manganese ion transmembrane transporter activity"/>
    <property type="evidence" value="ECO:0007669"/>
    <property type="project" value="TreeGrafter"/>
</dbReference>
<dbReference type="OrthoDB" id="409173at2759"/>
<dbReference type="PANTHER" id="PTHR11706">
    <property type="entry name" value="SOLUTE CARRIER PROTEIN FAMILY 11 MEMBER"/>
    <property type="match status" value="1"/>
</dbReference>
<dbReference type="InterPro" id="IPR001046">
    <property type="entry name" value="NRAMP_fam"/>
</dbReference>
<feature type="transmembrane region" description="Helical" evidence="6">
    <location>
        <begin position="380"/>
        <end position="399"/>
    </location>
</feature>
<dbReference type="GO" id="GO:0034755">
    <property type="term" value="P:iron ion transmembrane transport"/>
    <property type="evidence" value="ECO:0007669"/>
    <property type="project" value="TreeGrafter"/>
</dbReference>
<evidence type="ECO:0000256" key="4">
    <source>
        <dbReference type="ARBA" id="ARBA00022989"/>
    </source>
</evidence>
<dbReference type="GO" id="GO:0015086">
    <property type="term" value="F:cadmium ion transmembrane transporter activity"/>
    <property type="evidence" value="ECO:0007669"/>
    <property type="project" value="TreeGrafter"/>
</dbReference>
<dbReference type="EMBL" id="BEXD01000150">
    <property type="protein sequence ID" value="GBB84754.1"/>
    <property type="molecule type" value="Genomic_DNA"/>
</dbReference>
<gene>
    <name evidence="8" type="ORF">RCL2_000428700</name>
    <name evidence="7" type="ORF">RclHR1_11320004</name>
</gene>
<dbReference type="Pfam" id="PF01566">
    <property type="entry name" value="Nramp"/>
    <property type="match status" value="1"/>
</dbReference>
<keyword evidence="2" id="KW-0813">Transport</keyword>
<evidence type="ECO:0000313" key="7">
    <source>
        <dbReference type="EMBL" id="GBB84754.1"/>
    </source>
</evidence>
<organism evidence="7 9">
    <name type="scientific">Rhizophagus clarus</name>
    <dbReference type="NCBI Taxonomy" id="94130"/>
    <lineage>
        <taxon>Eukaryota</taxon>
        <taxon>Fungi</taxon>
        <taxon>Fungi incertae sedis</taxon>
        <taxon>Mucoromycota</taxon>
        <taxon>Glomeromycotina</taxon>
        <taxon>Glomeromycetes</taxon>
        <taxon>Glomerales</taxon>
        <taxon>Glomeraceae</taxon>
        <taxon>Rhizophagus</taxon>
    </lineage>
</organism>
<feature type="transmembrane region" description="Helical" evidence="6">
    <location>
        <begin position="343"/>
        <end position="368"/>
    </location>
</feature>
<feature type="transmembrane region" description="Helical" evidence="6">
    <location>
        <begin position="478"/>
        <end position="498"/>
    </location>
</feature>
<reference evidence="7 9" key="1">
    <citation type="submission" date="2017-11" db="EMBL/GenBank/DDBJ databases">
        <title>The genome of Rhizophagus clarus HR1 reveals common genetic basis of auxotrophy among arbuscular mycorrhizal fungi.</title>
        <authorList>
            <person name="Kobayashi Y."/>
        </authorList>
    </citation>
    <scope>NUCLEOTIDE SEQUENCE [LARGE SCALE GENOMIC DNA]</scope>
    <source>
        <strain evidence="7 9">HR1</strain>
    </source>
</reference>
<protein>
    <submittedName>
        <fullName evidence="8">Metal transporter Nramp4-like</fullName>
    </submittedName>
</protein>
<reference evidence="8" key="2">
    <citation type="submission" date="2019-10" db="EMBL/GenBank/DDBJ databases">
        <title>Conservation and host-specific expression of non-tandemly repeated heterogenous ribosome RNA gene in arbuscular mycorrhizal fungi.</title>
        <authorList>
            <person name="Maeda T."/>
            <person name="Kobayashi Y."/>
            <person name="Nakagawa T."/>
            <person name="Ezawa T."/>
            <person name="Yamaguchi K."/>
            <person name="Bino T."/>
            <person name="Nishimoto Y."/>
            <person name="Shigenobu S."/>
            <person name="Kawaguchi M."/>
        </authorList>
    </citation>
    <scope>NUCLEOTIDE SEQUENCE</scope>
    <source>
        <strain evidence="8">HR1</strain>
    </source>
</reference>